<reference evidence="1 2" key="1">
    <citation type="journal article" date="2012" name="Genome Biol.">
        <title>Sequencing three crocodilian genomes to illuminate the evolution of archosaurs and amniotes.</title>
        <authorList>
            <person name="St John J.A."/>
            <person name="Braun E.L."/>
            <person name="Isberg S.R."/>
            <person name="Miles L.G."/>
            <person name="Chong A.Y."/>
            <person name="Gongora J."/>
            <person name="Dalzell P."/>
            <person name="Moran C."/>
            <person name="Bed'hom B."/>
            <person name="Abzhanov A."/>
            <person name="Burgess S.C."/>
            <person name="Cooksey A.M."/>
            <person name="Castoe T.A."/>
            <person name="Crawford N.G."/>
            <person name="Densmore L.D."/>
            <person name="Drew J.C."/>
            <person name="Edwards S.V."/>
            <person name="Faircloth B.C."/>
            <person name="Fujita M.K."/>
            <person name="Greenwold M.J."/>
            <person name="Hoffmann F.G."/>
            <person name="Howard J.M."/>
            <person name="Iguchi T."/>
            <person name="Janes D.E."/>
            <person name="Khan S.Y."/>
            <person name="Kohno S."/>
            <person name="de Koning A.J."/>
            <person name="Lance S.L."/>
            <person name="McCarthy F.M."/>
            <person name="McCormack J.E."/>
            <person name="Merchant M.E."/>
            <person name="Peterson D.G."/>
            <person name="Pollock D.D."/>
            <person name="Pourmand N."/>
            <person name="Raney B.J."/>
            <person name="Roessler K.A."/>
            <person name="Sanford J.R."/>
            <person name="Sawyer R.H."/>
            <person name="Schmidt C.J."/>
            <person name="Triplett E.W."/>
            <person name="Tuberville T.D."/>
            <person name="Venegas-Anaya M."/>
            <person name="Howard J.T."/>
            <person name="Jarvis E.D."/>
            <person name="Guillette L.J.Jr."/>
            <person name="Glenn T.C."/>
            <person name="Green R.E."/>
            <person name="Ray D.A."/>
        </authorList>
    </citation>
    <scope>NUCLEOTIDE SEQUENCE [LARGE SCALE GENOMIC DNA]</scope>
    <source>
        <strain evidence="1">KSC_2009_1</strain>
    </source>
</reference>
<protein>
    <submittedName>
        <fullName evidence="1">Uncharacterized protein</fullName>
    </submittedName>
</protein>
<keyword evidence="2" id="KW-1185">Reference proteome</keyword>
<name>A0A151N567_ALLMI</name>
<gene>
    <name evidence="1" type="ORF">Y1Q_0012171</name>
</gene>
<dbReference type="Proteomes" id="UP000050525">
    <property type="component" value="Unassembled WGS sequence"/>
</dbReference>
<dbReference type="EMBL" id="AKHW03004011">
    <property type="protein sequence ID" value="KYO31942.1"/>
    <property type="molecule type" value="Genomic_DNA"/>
</dbReference>
<evidence type="ECO:0000313" key="2">
    <source>
        <dbReference type="Proteomes" id="UP000050525"/>
    </source>
</evidence>
<evidence type="ECO:0000313" key="1">
    <source>
        <dbReference type="EMBL" id="KYO31942.1"/>
    </source>
</evidence>
<dbReference type="AlphaFoldDB" id="A0A151N567"/>
<comment type="caution">
    <text evidence="1">The sequence shown here is derived from an EMBL/GenBank/DDBJ whole genome shotgun (WGS) entry which is preliminary data.</text>
</comment>
<accession>A0A151N567</accession>
<sequence>MVLRWMVLREHHILCVQSTAFSDLGHGCERATFLQFQLRRICSHLSSLMILLSSFTGLHCSWLYNQAGI</sequence>
<organism evidence="1 2">
    <name type="scientific">Alligator mississippiensis</name>
    <name type="common">American alligator</name>
    <dbReference type="NCBI Taxonomy" id="8496"/>
    <lineage>
        <taxon>Eukaryota</taxon>
        <taxon>Metazoa</taxon>
        <taxon>Chordata</taxon>
        <taxon>Craniata</taxon>
        <taxon>Vertebrata</taxon>
        <taxon>Euteleostomi</taxon>
        <taxon>Archelosauria</taxon>
        <taxon>Archosauria</taxon>
        <taxon>Crocodylia</taxon>
        <taxon>Alligatoridae</taxon>
        <taxon>Alligatorinae</taxon>
        <taxon>Alligator</taxon>
    </lineage>
</organism>
<proteinExistence type="predicted"/>